<feature type="domain" description="KTSC" evidence="1">
    <location>
        <begin position="5"/>
        <end position="60"/>
    </location>
</feature>
<dbReference type="Proteomes" id="UP000831019">
    <property type="component" value="Chromosome"/>
</dbReference>
<dbReference type="EMBL" id="CP085144">
    <property type="protein sequence ID" value="UOA14490.1"/>
    <property type="molecule type" value="Genomic_DNA"/>
</dbReference>
<sequence length="60" mass="6948">MPHVNSSAISRIEWSSGTLSIWFRTSGKYDYYGVPESIYIAFLAARSKGTFFNDHIRDHY</sequence>
<evidence type="ECO:0000313" key="2">
    <source>
        <dbReference type="EMBL" id="UOA14490.1"/>
    </source>
</evidence>
<gene>
    <name evidence="2" type="ORF">DSM109990_01296</name>
</gene>
<evidence type="ECO:0000259" key="1">
    <source>
        <dbReference type="Pfam" id="PF13619"/>
    </source>
</evidence>
<organism evidence="2 3">
    <name type="scientific">Sulfitobacter dubius</name>
    <dbReference type="NCBI Taxonomy" id="218673"/>
    <lineage>
        <taxon>Bacteria</taxon>
        <taxon>Pseudomonadati</taxon>
        <taxon>Pseudomonadota</taxon>
        <taxon>Alphaproteobacteria</taxon>
        <taxon>Rhodobacterales</taxon>
        <taxon>Roseobacteraceae</taxon>
        <taxon>Sulfitobacter</taxon>
    </lineage>
</organism>
<reference evidence="3" key="1">
    <citation type="journal article" date="2022" name="Microorganisms">
        <title>Beyond the ABCs#Discovery of Three New Plasmid Types in Rhodobacterales (RepQ, RepY, RepW).</title>
        <authorList>
            <person name="Freese H.M."/>
            <person name="Ringel V."/>
            <person name="Overmann J."/>
            <person name="Petersen J."/>
        </authorList>
    </citation>
    <scope>NUCLEOTIDE SEQUENCE [LARGE SCALE GENOMIC DNA]</scope>
    <source>
        <strain evidence="3">DSM 109990</strain>
    </source>
</reference>
<keyword evidence="3" id="KW-1185">Reference proteome</keyword>
<accession>A0ABY3ZK43</accession>
<name>A0ABY3ZK43_9RHOB</name>
<dbReference type="Pfam" id="PF13619">
    <property type="entry name" value="KTSC"/>
    <property type="match status" value="1"/>
</dbReference>
<protein>
    <recommendedName>
        <fullName evidence="1">KTSC domain-containing protein</fullName>
    </recommendedName>
</protein>
<proteinExistence type="predicted"/>
<dbReference type="InterPro" id="IPR025309">
    <property type="entry name" value="KTSC_dom"/>
</dbReference>
<evidence type="ECO:0000313" key="3">
    <source>
        <dbReference type="Proteomes" id="UP000831019"/>
    </source>
</evidence>